<dbReference type="InterPro" id="IPR005036">
    <property type="entry name" value="CBM21_dom"/>
</dbReference>
<dbReference type="PANTHER" id="PTHR12307">
    <property type="entry name" value="PROTEIN PHOSPHATASE 1 REGULATORY SUBUNIT"/>
    <property type="match status" value="1"/>
</dbReference>
<dbReference type="GO" id="GO:0000164">
    <property type="term" value="C:protein phosphatase type 1 complex"/>
    <property type="evidence" value="ECO:0007669"/>
    <property type="project" value="TreeGrafter"/>
</dbReference>
<dbReference type="InterPro" id="IPR050782">
    <property type="entry name" value="PP1_regulatory_subunit_3"/>
</dbReference>
<proteinExistence type="predicted"/>
<comment type="caution">
    <text evidence="2">The sequence shown here is derived from an EMBL/GenBank/DDBJ whole genome shotgun (WGS) entry which is preliminary data.</text>
</comment>
<dbReference type="OrthoDB" id="1881at2759"/>
<dbReference type="EMBL" id="LIAE01007195">
    <property type="protein sequence ID" value="PAV81215.1"/>
    <property type="molecule type" value="Genomic_DNA"/>
</dbReference>
<organism evidence="2 3">
    <name type="scientific">Diploscapter pachys</name>
    <dbReference type="NCBI Taxonomy" id="2018661"/>
    <lineage>
        <taxon>Eukaryota</taxon>
        <taxon>Metazoa</taxon>
        <taxon>Ecdysozoa</taxon>
        <taxon>Nematoda</taxon>
        <taxon>Chromadorea</taxon>
        <taxon>Rhabditida</taxon>
        <taxon>Rhabditina</taxon>
        <taxon>Rhabditomorpha</taxon>
        <taxon>Rhabditoidea</taxon>
        <taxon>Rhabditidae</taxon>
        <taxon>Diploscapter</taxon>
    </lineage>
</organism>
<dbReference type="STRING" id="2018661.A0A2A2L547"/>
<keyword evidence="3" id="KW-1185">Reference proteome</keyword>
<gene>
    <name evidence="2" type="ORF">WR25_14564</name>
</gene>
<evidence type="ECO:0000313" key="2">
    <source>
        <dbReference type="EMBL" id="PAV81215.1"/>
    </source>
</evidence>
<dbReference type="InterPro" id="IPR038175">
    <property type="entry name" value="CBM21_dom_sf"/>
</dbReference>
<dbReference type="Gene3D" id="2.60.40.2440">
    <property type="entry name" value="Carbohydrate binding type-21 domain"/>
    <property type="match status" value="1"/>
</dbReference>
<accession>A0A2A2L547</accession>
<dbReference type="GO" id="GO:0005979">
    <property type="term" value="P:regulation of glycogen biosynthetic process"/>
    <property type="evidence" value="ECO:0007669"/>
    <property type="project" value="TreeGrafter"/>
</dbReference>
<dbReference type="Proteomes" id="UP000218231">
    <property type="component" value="Unassembled WGS sequence"/>
</dbReference>
<name>A0A2A2L547_9BILA</name>
<dbReference type="GO" id="GO:2001069">
    <property type="term" value="F:glycogen binding"/>
    <property type="evidence" value="ECO:0007669"/>
    <property type="project" value="TreeGrafter"/>
</dbReference>
<reference evidence="2 3" key="1">
    <citation type="journal article" date="2017" name="Curr. Biol.">
        <title>Genome architecture and evolution of a unichromosomal asexual nematode.</title>
        <authorList>
            <person name="Fradin H."/>
            <person name="Zegar C."/>
            <person name="Gutwein M."/>
            <person name="Lucas J."/>
            <person name="Kovtun M."/>
            <person name="Corcoran D."/>
            <person name="Baugh L.R."/>
            <person name="Kiontke K."/>
            <person name="Gunsalus K."/>
            <person name="Fitch D.H."/>
            <person name="Piano F."/>
        </authorList>
    </citation>
    <scope>NUCLEOTIDE SEQUENCE [LARGE SCALE GENOMIC DNA]</scope>
    <source>
        <strain evidence="2">PF1309</strain>
    </source>
</reference>
<evidence type="ECO:0000259" key="1">
    <source>
        <dbReference type="PROSITE" id="PS51159"/>
    </source>
</evidence>
<dbReference type="AlphaFoldDB" id="A0A2A2L547"/>
<dbReference type="GO" id="GO:0008157">
    <property type="term" value="F:protein phosphatase 1 binding"/>
    <property type="evidence" value="ECO:0007669"/>
    <property type="project" value="TreeGrafter"/>
</dbReference>
<dbReference type="PROSITE" id="PS51257">
    <property type="entry name" value="PROKAR_LIPOPROTEIN"/>
    <property type="match status" value="1"/>
</dbReference>
<evidence type="ECO:0000313" key="3">
    <source>
        <dbReference type="Proteomes" id="UP000218231"/>
    </source>
</evidence>
<feature type="domain" description="CBM21" evidence="1">
    <location>
        <begin position="192"/>
        <end position="300"/>
    </location>
</feature>
<dbReference type="Pfam" id="PF03370">
    <property type="entry name" value="CBM_21"/>
    <property type="match status" value="1"/>
</dbReference>
<dbReference type="PANTHER" id="PTHR12307:SF48">
    <property type="entry name" value="PROTEIN PHOSPHATASE 1 REGULATORY SUBUNIT"/>
    <property type="match status" value="1"/>
</dbReference>
<sequence length="356" mass="39986">MGRVDEWETCAAHSAPAGFLSCRRAASFPYFGGDHEIVPTSALKIRSQSESEGLNRARLCGYSIESLRSLLKDAIIEKEERSDCESNGTSSGCDSEDEDRFDASGCNDSLTDSIRANEIVISPPRKKVSFADDAGQELVSVRMINADEPFVVSQEILQRYGGGKKSTNKPKRPSREWLVRFKQPACDYTHFRDQLEKAKVSLENAFIKADTGKVLGTVKVVNIAFEKRVFVRYTTNGWQSYLDVSAKHQPSTSRVQDTFTFELDLPKEHERSASMEFCICYVANGEEHWDSSEGKNYRLEVVDLGRLSGSVGGGGSEFYQQPTHWSYSQDDAYRMEMSDWGKFAAWKSLSTDGPYW</sequence>
<dbReference type="PROSITE" id="PS51159">
    <property type="entry name" value="CBM21"/>
    <property type="match status" value="1"/>
</dbReference>
<protein>
    <recommendedName>
        <fullName evidence="1">CBM21 domain-containing protein</fullName>
    </recommendedName>
</protein>